<dbReference type="AlphaFoldDB" id="A0A8H6AJS7"/>
<proteinExistence type="predicted"/>
<protein>
    <submittedName>
        <fullName evidence="2">Putative alpha- glucosyltransferase alg-10 protein</fullName>
    </submittedName>
</protein>
<dbReference type="PANTHER" id="PTHR28254:SF1">
    <property type="entry name" value="CYTOCHROME B-C1 COMPLEX SUBUNIT 10, MITOCHONDRIAL"/>
    <property type="match status" value="1"/>
</dbReference>
<dbReference type="GO" id="GO:0005739">
    <property type="term" value="C:mitochondrion"/>
    <property type="evidence" value="ECO:0007669"/>
    <property type="project" value="GOC"/>
</dbReference>
<dbReference type="GO" id="GO:0016740">
    <property type="term" value="F:transferase activity"/>
    <property type="evidence" value="ECO:0007669"/>
    <property type="project" value="UniProtKB-KW"/>
</dbReference>
<feature type="transmembrane region" description="Helical" evidence="1">
    <location>
        <begin position="50"/>
        <end position="70"/>
    </location>
</feature>
<dbReference type="GO" id="GO:0006122">
    <property type="term" value="P:mitochondrial electron transport, ubiquinol to cytochrome c"/>
    <property type="evidence" value="ECO:0007669"/>
    <property type="project" value="InterPro"/>
</dbReference>
<sequence length="149" mass="16346">MGSNGDFHVSTGITPPKGPVSYSTYKSPYGPKYKIQPNIAGWTPKAASKVGLTLAGFGATAGFFALFFFSDIPRVRNDIMVKIPIIGDRWRKEIPASDNNWQLALGLGERRSCHGKSLGFKFAVYSVKKPMSQVYISCFRPDSFSEPSS</sequence>
<accession>A0A8H6AJS7</accession>
<dbReference type="OrthoDB" id="2391627at2759"/>
<keyword evidence="3" id="KW-1185">Reference proteome</keyword>
<keyword evidence="2" id="KW-0808">Transferase</keyword>
<keyword evidence="1" id="KW-0812">Transmembrane</keyword>
<reference evidence="2 3" key="1">
    <citation type="journal article" date="2020" name="Phytopathology">
        <title>A high-quality genome resource of Botrytis fragariae, a new and rapidly spreading fungal pathogen causing strawberry gray mold in the U.S.A.</title>
        <authorList>
            <person name="Wu Y."/>
            <person name="Saski C.A."/>
            <person name="Schnabel G."/>
            <person name="Xiao S."/>
            <person name="Hu M."/>
        </authorList>
    </citation>
    <scope>NUCLEOTIDE SEQUENCE [LARGE SCALE GENOMIC DNA]</scope>
    <source>
        <strain evidence="2 3">BVB16</strain>
    </source>
</reference>
<dbReference type="EMBL" id="JABFCT010000020">
    <property type="protein sequence ID" value="KAF5868692.1"/>
    <property type="molecule type" value="Genomic_DNA"/>
</dbReference>
<comment type="caution">
    <text evidence="2">The sequence shown here is derived from an EMBL/GenBank/DDBJ whole genome shotgun (WGS) entry which is preliminary data.</text>
</comment>
<dbReference type="RefSeq" id="XP_037187641.1">
    <property type="nucleotide sequence ID" value="XM_037342344.1"/>
</dbReference>
<keyword evidence="1" id="KW-0472">Membrane</keyword>
<dbReference type="PANTHER" id="PTHR28254">
    <property type="entry name" value="CYTOCHROME B-C1 COMPLEX SUBUNIT 10"/>
    <property type="match status" value="1"/>
</dbReference>
<dbReference type="GeneID" id="59266036"/>
<evidence type="ECO:0000256" key="1">
    <source>
        <dbReference type="SAM" id="Phobius"/>
    </source>
</evidence>
<name>A0A8H6AJS7_9HELO</name>
<dbReference type="Pfam" id="PF09796">
    <property type="entry name" value="QCR10"/>
    <property type="match status" value="1"/>
</dbReference>
<dbReference type="Proteomes" id="UP000531561">
    <property type="component" value="Unassembled WGS sequence"/>
</dbReference>
<evidence type="ECO:0000313" key="2">
    <source>
        <dbReference type="EMBL" id="KAF5868692.1"/>
    </source>
</evidence>
<gene>
    <name evidence="2" type="ORF">Bfra_012022</name>
</gene>
<evidence type="ECO:0000313" key="3">
    <source>
        <dbReference type="Proteomes" id="UP000531561"/>
    </source>
</evidence>
<keyword evidence="1" id="KW-1133">Transmembrane helix</keyword>
<dbReference type="InterPro" id="IPR019182">
    <property type="entry name" value="Cytochrome_b-c1_su10_fun"/>
</dbReference>
<organism evidence="2 3">
    <name type="scientific">Botrytis fragariae</name>
    <dbReference type="NCBI Taxonomy" id="1964551"/>
    <lineage>
        <taxon>Eukaryota</taxon>
        <taxon>Fungi</taxon>
        <taxon>Dikarya</taxon>
        <taxon>Ascomycota</taxon>
        <taxon>Pezizomycotina</taxon>
        <taxon>Leotiomycetes</taxon>
        <taxon>Helotiales</taxon>
        <taxon>Sclerotiniaceae</taxon>
        <taxon>Botrytis</taxon>
    </lineage>
</organism>